<evidence type="ECO:0000313" key="2">
    <source>
        <dbReference type="Proteomes" id="UP000887563"/>
    </source>
</evidence>
<feature type="region of interest" description="Disordered" evidence="1">
    <location>
        <begin position="33"/>
        <end position="53"/>
    </location>
</feature>
<evidence type="ECO:0000313" key="3">
    <source>
        <dbReference type="WBParaSite" id="Minc3s06159g39428"/>
    </source>
</evidence>
<keyword evidence="2" id="KW-1185">Reference proteome</keyword>
<sequence length="94" mass="10014">EWLPSSIHLCAYHDCNSLANAWSLGLNVSSLHGPTGASQAQSPSEDDAGDGKSNDLLVSCPAFRNELVLNLLEELLSLGILVIKIPQEITSLSK</sequence>
<protein>
    <submittedName>
        <fullName evidence="3">Uncharacterized protein</fullName>
    </submittedName>
</protein>
<dbReference type="AlphaFoldDB" id="A0A914NID6"/>
<accession>A0A914NID6</accession>
<dbReference type="Proteomes" id="UP000887563">
    <property type="component" value="Unplaced"/>
</dbReference>
<name>A0A914NID6_MELIC</name>
<feature type="compositionally biased region" description="Polar residues" evidence="1">
    <location>
        <begin position="33"/>
        <end position="43"/>
    </location>
</feature>
<evidence type="ECO:0000256" key="1">
    <source>
        <dbReference type="SAM" id="MobiDB-lite"/>
    </source>
</evidence>
<proteinExistence type="predicted"/>
<reference evidence="3" key="1">
    <citation type="submission" date="2022-11" db="UniProtKB">
        <authorList>
            <consortium name="WormBaseParasite"/>
        </authorList>
    </citation>
    <scope>IDENTIFICATION</scope>
</reference>
<dbReference type="WBParaSite" id="Minc3s06159g39428">
    <property type="protein sequence ID" value="Minc3s06159g39428"/>
    <property type="gene ID" value="Minc3s06159g39428"/>
</dbReference>
<organism evidence="2 3">
    <name type="scientific">Meloidogyne incognita</name>
    <name type="common">Southern root-knot nematode worm</name>
    <name type="synonym">Oxyuris incognita</name>
    <dbReference type="NCBI Taxonomy" id="6306"/>
    <lineage>
        <taxon>Eukaryota</taxon>
        <taxon>Metazoa</taxon>
        <taxon>Ecdysozoa</taxon>
        <taxon>Nematoda</taxon>
        <taxon>Chromadorea</taxon>
        <taxon>Rhabditida</taxon>
        <taxon>Tylenchina</taxon>
        <taxon>Tylenchomorpha</taxon>
        <taxon>Tylenchoidea</taxon>
        <taxon>Meloidogynidae</taxon>
        <taxon>Meloidogyninae</taxon>
        <taxon>Meloidogyne</taxon>
        <taxon>Meloidogyne incognita group</taxon>
    </lineage>
</organism>